<feature type="transmembrane region" description="Helical" evidence="1">
    <location>
        <begin position="359"/>
        <end position="379"/>
    </location>
</feature>
<accession>A0ABX0XDJ1</accession>
<feature type="transmembrane region" description="Helical" evidence="1">
    <location>
        <begin position="261"/>
        <end position="279"/>
    </location>
</feature>
<feature type="transmembrane region" description="Helical" evidence="1">
    <location>
        <begin position="515"/>
        <end position="541"/>
    </location>
</feature>
<proteinExistence type="predicted"/>
<feature type="transmembrane region" description="Helical" evidence="1">
    <location>
        <begin position="452"/>
        <end position="470"/>
    </location>
</feature>
<feature type="transmembrane region" description="Helical" evidence="1">
    <location>
        <begin position="99"/>
        <end position="119"/>
    </location>
</feature>
<sequence>MRETDFINKNQEKWKRYERALEGTDQDPDLLTELYIHTTDDLSYSRTFYPNRSVRVYLNNLAQRTFLQVYKGRKGETSRFFSFWSDELPRTVHASRKPLLISLIIFLLAMLIGVVSYRIDSSFAETIMGQQYMDMTQANIAGGDPMAVYKETSPYKMALSITVNNIYVALMTFVSGAFFAVGSVVQLLRNGIMVGVFQYFFYDQGVFQESFLTIWIHGALEISSIVIAGGAGLTMGMGLLFPGTLSRFESFKRSARDGLKIMLGLIPIFIAAGFLESYLTRHTELPDAIRALFILLCFAFIFWYYYWYPKKVAAYPAEREYALPRKATEKDKVVSRRRIRGAGENMEASLSIARQSAGLLFGGSAAIALVFTALSLYFFGDEAYARYAFSSEFLLGDLRNYHELFTTWSRDRNVTYLLLVAAYFYGVFRLSSQIFWRATDIKILPASWRSEAYLFLVGLCAACVLSFGYITTALATLFLLPFVFILAYAGYSGLSGVKETLGNTLRNFGAVIPNFYLILVMVVPLMWLIDTALGGLLFSFLDWVIYADAAELDNLNAVLQTALYAYIFTLMFALLAVSFALIAYKLREINHADALLREIESVGTRRKLRGLEME</sequence>
<feature type="transmembrane region" description="Helical" evidence="1">
    <location>
        <begin position="414"/>
        <end position="431"/>
    </location>
</feature>
<dbReference type="RefSeq" id="WP_168038396.1">
    <property type="nucleotide sequence ID" value="NZ_JAATJH010000004.1"/>
</dbReference>
<comment type="caution">
    <text evidence="2">The sequence shown here is derived from an EMBL/GenBank/DDBJ whole genome shotgun (WGS) entry which is preliminary data.</text>
</comment>
<feature type="transmembrane region" description="Helical" evidence="1">
    <location>
        <begin position="222"/>
        <end position="241"/>
    </location>
</feature>
<evidence type="ECO:0000256" key="1">
    <source>
        <dbReference type="SAM" id="Phobius"/>
    </source>
</evidence>
<reference evidence="2 3" key="1">
    <citation type="submission" date="2020-03" db="EMBL/GenBank/DDBJ databases">
        <title>Genomic Encyclopedia of Type Strains, Phase IV (KMG-IV): sequencing the most valuable type-strain genomes for metagenomic binning, comparative biology and taxonomic classification.</title>
        <authorList>
            <person name="Goeker M."/>
        </authorList>
    </citation>
    <scope>NUCLEOTIDE SEQUENCE [LARGE SCALE GENOMIC DNA]</scope>
    <source>
        <strain evidence="2 3">DSM 105096</strain>
    </source>
</reference>
<feature type="transmembrane region" description="Helical" evidence="1">
    <location>
        <begin position="166"/>
        <end position="187"/>
    </location>
</feature>
<feature type="transmembrane region" description="Helical" evidence="1">
    <location>
        <begin position="561"/>
        <end position="584"/>
    </location>
</feature>
<feature type="transmembrane region" description="Helical" evidence="1">
    <location>
        <begin position="476"/>
        <end position="494"/>
    </location>
</feature>
<feature type="transmembrane region" description="Helical" evidence="1">
    <location>
        <begin position="291"/>
        <end position="308"/>
    </location>
</feature>
<evidence type="ECO:0000313" key="2">
    <source>
        <dbReference type="EMBL" id="NJC27371.1"/>
    </source>
</evidence>
<gene>
    <name evidence="2" type="ORF">GGR27_002884</name>
</gene>
<dbReference type="Proteomes" id="UP000770785">
    <property type="component" value="Unassembled WGS sequence"/>
</dbReference>
<keyword evidence="1" id="KW-0812">Transmembrane</keyword>
<protein>
    <submittedName>
        <fullName evidence="2">Membrane protein SpoIIM required for sporulation</fullName>
    </submittedName>
</protein>
<keyword evidence="1" id="KW-1133">Transmembrane helix</keyword>
<name>A0ABX0XDJ1_9BACT</name>
<dbReference type="InterPro" id="IPR002798">
    <property type="entry name" value="SpoIIM-like"/>
</dbReference>
<dbReference type="PANTHER" id="PTHR35337">
    <property type="entry name" value="SLR1478 PROTEIN"/>
    <property type="match status" value="1"/>
</dbReference>
<dbReference type="PANTHER" id="PTHR35337:SF1">
    <property type="entry name" value="SLR1478 PROTEIN"/>
    <property type="match status" value="1"/>
</dbReference>
<organism evidence="2 3">
    <name type="scientific">Neolewinella antarctica</name>
    <dbReference type="NCBI Taxonomy" id="442734"/>
    <lineage>
        <taxon>Bacteria</taxon>
        <taxon>Pseudomonadati</taxon>
        <taxon>Bacteroidota</taxon>
        <taxon>Saprospiria</taxon>
        <taxon>Saprospirales</taxon>
        <taxon>Lewinellaceae</taxon>
        <taxon>Neolewinella</taxon>
    </lineage>
</organism>
<keyword evidence="1" id="KW-0472">Membrane</keyword>
<evidence type="ECO:0000313" key="3">
    <source>
        <dbReference type="Proteomes" id="UP000770785"/>
    </source>
</evidence>
<keyword evidence="3" id="KW-1185">Reference proteome</keyword>
<dbReference type="EMBL" id="JAATJH010000004">
    <property type="protein sequence ID" value="NJC27371.1"/>
    <property type="molecule type" value="Genomic_DNA"/>
</dbReference>
<dbReference type="Pfam" id="PF01944">
    <property type="entry name" value="SpoIIM"/>
    <property type="match status" value="1"/>
</dbReference>